<dbReference type="RefSeq" id="WP_304273963.1">
    <property type="nucleotide sequence ID" value="NZ_QFQZ01000006.1"/>
</dbReference>
<dbReference type="EMBL" id="QFQZ01000006">
    <property type="protein sequence ID" value="PZR36451.1"/>
    <property type="molecule type" value="Genomic_DNA"/>
</dbReference>
<evidence type="ECO:0000313" key="2">
    <source>
        <dbReference type="EMBL" id="PZR36451.1"/>
    </source>
</evidence>
<dbReference type="CDD" id="cd00085">
    <property type="entry name" value="HNHc"/>
    <property type="match status" value="1"/>
</dbReference>
<sequence length="143" mass="15835">MRPEVTIIPEREPVAANTAPRRPLTRAEYLQLCLDQNGRCACGCGVKLDAIREKVIDEHRIPRALGGSDALDNRELWRKPCSDKKTREADLPAIAKAKRLNGETGQNRRSKPIKSAGFSNRTRKFDGSVGPTKKAARAAKEQC</sequence>
<organism evidence="2 3">
    <name type="scientific">Caulobacter segnis</name>
    <dbReference type="NCBI Taxonomy" id="88688"/>
    <lineage>
        <taxon>Bacteria</taxon>
        <taxon>Pseudomonadati</taxon>
        <taxon>Pseudomonadota</taxon>
        <taxon>Alphaproteobacteria</taxon>
        <taxon>Caulobacterales</taxon>
        <taxon>Caulobacteraceae</taxon>
        <taxon>Caulobacter</taxon>
    </lineage>
</organism>
<evidence type="ECO:0000256" key="1">
    <source>
        <dbReference type="SAM" id="MobiDB-lite"/>
    </source>
</evidence>
<feature type="region of interest" description="Disordered" evidence="1">
    <location>
        <begin position="100"/>
        <end position="143"/>
    </location>
</feature>
<name>A0A2W5XFI4_9CAUL</name>
<gene>
    <name evidence="2" type="ORF">DI526_03165</name>
</gene>
<dbReference type="AlphaFoldDB" id="A0A2W5XFI4"/>
<evidence type="ECO:0008006" key="4">
    <source>
        <dbReference type="Google" id="ProtNLM"/>
    </source>
</evidence>
<accession>A0A2W5XFI4</accession>
<comment type="caution">
    <text evidence="2">The sequence shown here is derived from an EMBL/GenBank/DDBJ whole genome shotgun (WGS) entry which is preliminary data.</text>
</comment>
<dbReference type="InterPro" id="IPR003615">
    <property type="entry name" value="HNH_nuc"/>
</dbReference>
<dbReference type="Gene3D" id="1.10.30.50">
    <property type="match status" value="1"/>
</dbReference>
<proteinExistence type="predicted"/>
<dbReference type="Proteomes" id="UP000249393">
    <property type="component" value="Unassembled WGS sequence"/>
</dbReference>
<reference evidence="2 3" key="1">
    <citation type="submission" date="2017-08" db="EMBL/GenBank/DDBJ databases">
        <title>Infants hospitalized years apart are colonized by the same room-sourced microbial strains.</title>
        <authorList>
            <person name="Brooks B."/>
            <person name="Olm M.R."/>
            <person name="Firek B.A."/>
            <person name="Baker R."/>
            <person name="Thomas B.C."/>
            <person name="Morowitz M.J."/>
            <person name="Banfield J.F."/>
        </authorList>
    </citation>
    <scope>NUCLEOTIDE SEQUENCE [LARGE SCALE GENOMIC DNA]</scope>
    <source>
        <strain evidence="2">S2_003_000_R2_4</strain>
    </source>
</reference>
<evidence type="ECO:0000313" key="3">
    <source>
        <dbReference type="Proteomes" id="UP000249393"/>
    </source>
</evidence>
<protein>
    <recommendedName>
        <fullName evidence="4">HNH endonuclease</fullName>
    </recommendedName>
</protein>